<dbReference type="AlphaFoldDB" id="A0A5R9FRZ8"/>
<sequence>MTGYPLVAVRHGRREDRAVVYDRFLSLCLCFYGLRRDRCDPSKRGEDASALEDGIPVLVDELHAALYAIELRAPAEVRETARHLFWRICGW</sequence>
<dbReference type="EMBL" id="VBZC01000010">
    <property type="protein sequence ID" value="TLS46151.1"/>
    <property type="molecule type" value="Genomic_DNA"/>
</dbReference>
<name>A0A5R9FRZ8_9ACTN</name>
<organism evidence="1 2">
    <name type="scientific">Streptomyces montanus</name>
    <dbReference type="NCBI Taxonomy" id="2580423"/>
    <lineage>
        <taxon>Bacteria</taxon>
        <taxon>Bacillati</taxon>
        <taxon>Actinomycetota</taxon>
        <taxon>Actinomycetes</taxon>
        <taxon>Kitasatosporales</taxon>
        <taxon>Streptomycetaceae</taxon>
        <taxon>Streptomyces</taxon>
    </lineage>
</organism>
<protein>
    <submittedName>
        <fullName evidence="1">Uncharacterized protein</fullName>
    </submittedName>
</protein>
<gene>
    <name evidence="1" type="ORF">FE633_11490</name>
</gene>
<dbReference type="Proteomes" id="UP000305906">
    <property type="component" value="Unassembled WGS sequence"/>
</dbReference>
<evidence type="ECO:0000313" key="2">
    <source>
        <dbReference type="Proteomes" id="UP000305906"/>
    </source>
</evidence>
<comment type="caution">
    <text evidence="1">The sequence shown here is derived from an EMBL/GenBank/DDBJ whole genome shotgun (WGS) entry which is preliminary data.</text>
</comment>
<proteinExistence type="predicted"/>
<evidence type="ECO:0000313" key="1">
    <source>
        <dbReference type="EMBL" id="TLS46151.1"/>
    </source>
</evidence>
<keyword evidence="2" id="KW-1185">Reference proteome</keyword>
<reference evidence="1 2" key="1">
    <citation type="submission" date="2019-05" db="EMBL/GenBank/DDBJ databases">
        <title>Streptomyces sp. NEAU-C151, a novel actinomycete isolated from soil.</title>
        <authorList>
            <person name="Han L."/>
            <person name="Jiang H."/>
        </authorList>
    </citation>
    <scope>NUCLEOTIDE SEQUENCE [LARGE SCALE GENOMIC DNA]</scope>
    <source>
        <strain evidence="1 2">NEAU-C151</strain>
    </source>
</reference>
<accession>A0A5R9FRZ8</accession>
<dbReference type="RefSeq" id="WP_138045025.1">
    <property type="nucleotide sequence ID" value="NZ_VBZC01000010.1"/>
</dbReference>